<reference evidence="3" key="1">
    <citation type="journal article" date="2012" name="Appl. Microbiol. Biotechnol.">
        <title>The complete genome sequence of Pantoea ananatis AJ13355, an organism with great biotechnological potential.</title>
        <authorList>
            <person name="Hara Y."/>
            <person name="Kadotani N."/>
            <person name="Izui H."/>
            <person name="Katashkina J.I."/>
            <person name="Kuvaeva T.M."/>
            <person name="Andreeva I.G."/>
            <person name="Golubeva L.I."/>
            <person name="Malko D.B."/>
            <person name="Makeev V.J."/>
            <person name="Mashko S.V."/>
            <person name="Kozlov Y.I."/>
        </authorList>
    </citation>
    <scope>NUCLEOTIDE SEQUENCE [LARGE SCALE GENOMIC DNA]</scope>
    <source>
        <strain evidence="3">AJ13355</strain>
    </source>
</reference>
<dbReference type="HOGENOM" id="CLU_899363_0_0_6"/>
<protein>
    <submittedName>
        <fullName evidence="2">Uncharacterized protein</fullName>
    </submittedName>
</protein>
<dbReference type="EMBL" id="AP012032">
    <property type="protein sequence ID" value="BAK11688.1"/>
    <property type="molecule type" value="Genomic_DNA"/>
</dbReference>
<dbReference type="AlphaFoldDB" id="A0A0H3KX75"/>
<organism evidence="2 3">
    <name type="scientific">Pantoea ananatis (strain AJ13355)</name>
    <dbReference type="NCBI Taxonomy" id="932677"/>
    <lineage>
        <taxon>Bacteria</taxon>
        <taxon>Pseudomonadati</taxon>
        <taxon>Pseudomonadota</taxon>
        <taxon>Gammaproteobacteria</taxon>
        <taxon>Enterobacterales</taxon>
        <taxon>Erwiniaceae</taxon>
        <taxon>Pantoea</taxon>
    </lineage>
</organism>
<evidence type="ECO:0000256" key="1">
    <source>
        <dbReference type="SAM" id="MobiDB-lite"/>
    </source>
</evidence>
<dbReference type="Proteomes" id="UP000006690">
    <property type="component" value="Chromosome"/>
</dbReference>
<dbReference type="eggNOG" id="ENOG5033PBK">
    <property type="taxonomic scope" value="Bacteria"/>
</dbReference>
<sequence length="274" mass="30882">MVTSAGSADMATGSSGRPSSTGCHSCHGRAENASDIGFLATTDYHLAGLCQATNHQQDRFLFVLDRRHTHRATVGKIVAQNICCTCRHVFEELLAQRLLCTFQGDQQLLGLHFLQQTLDTAIVHFHQIFEQEHLVDDFLCQLAVEVANRFDDRFFLLRFHQVDDFCRRSYAAHLRALEVGAVEQAVQHFGQFCQCGRLYATKGRNTQHDVMTQAFIKQRQDICSLTAFEVYQNGRDNLGMLVANKVGSRLRLHEVERFHPAGGITGFKDILQQA</sequence>
<proteinExistence type="predicted"/>
<dbReference type="KEGG" id="paj:PAJ_1608"/>
<gene>
    <name evidence="2" type="ordered locus">PAJ_1608</name>
</gene>
<evidence type="ECO:0000313" key="3">
    <source>
        <dbReference type="Proteomes" id="UP000006690"/>
    </source>
</evidence>
<feature type="region of interest" description="Disordered" evidence="1">
    <location>
        <begin position="1"/>
        <end position="20"/>
    </location>
</feature>
<name>A0A0H3KX75_PANAA</name>
<accession>A0A0H3KX75</accession>
<evidence type="ECO:0000313" key="2">
    <source>
        <dbReference type="EMBL" id="BAK11688.1"/>
    </source>
</evidence>